<protein>
    <submittedName>
        <fullName evidence="7">MFS transporter</fullName>
    </submittedName>
</protein>
<feature type="transmembrane region" description="Helical" evidence="5">
    <location>
        <begin position="185"/>
        <end position="204"/>
    </location>
</feature>
<keyword evidence="8" id="KW-1185">Reference proteome</keyword>
<dbReference type="PANTHER" id="PTHR11662:SF399">
    <property type="entry name" value="FI19708P1-RELATED"/>
    <property type="match status" value="1"/>
</dbReference>
<feature type="transmembrane region" description="Helical" evidence="5">
    <location>
        <begin position="332"/>
        <end position="352"/>
    </location>
</feature>
<feature type="transmembrane region" description="Helical" evidence="5">
    <location>
        <begin position="275"/>
        <end position="296"/>
    </location>
</feature>
<feature type="transmembrane region" description="Helical" evidence="5">
    <location>
        <begin position="68"/>
        <end position="89"/>
    </location>
</feature>
<feature type="transmembrane region" description="Helical" evidence="5">
    <location>
        <begin position="155"/>
        <end position="179"/>
    </location>
</feature>
<dbReference type="SUPFAM" id="SSF103473">
    <property type="entry name" value="MFS general substrate transporter"/>
    <property type="match status" value="1"/>
</dbReference>
<dbReference type="InterPro" id="IPR011701">
    <property type="entry name" value="MFS"/>
</dbReference>
<keyword evidence="4 5" id="KW-0472">Membrane</keyword>
<accession>A0A511XNU1</accession>
<feature type="transmembrane region" description="Helical" evidence="5">
    <location>
        <begin position="402"/>
        <end position="418"/>
    </location>
</feature>
<comment type="subcellular location">
    <subcellularLocation>
        <location evidence="1">Membrane</location>
        <topology evidence="1">Multi-pass membrane protein</topology>
    </subcellularLocation>
</comment>
<dbReference type="PANTHER" id="PTHR11662">
    <property type="entry name" value="SOLUTE CARRIER FAMILY 17"/>
    <property type="match status" value="1"/>
</dbReference>
<feature type="transmembrane region" description="Helical" evidence="5">
    <location>
        <begin position="122"/>
        <end position="143"/>
    </location>
</feature>
<dbReference type="CDD" id="cd17319">
    <property type="entry name" value="MFS_ExuT_GudP_like"/>
    <property type="match status" value="1"/>
</dbReference>
<dbReference type="AlphaFoldDB" id="A0A511XNU1"/>
<evidence type="ECO:0000313" key="8">
    <source>
        <dbReference type="Proteomes" id="UP000321746"/>
    </source>
</evidence>
<feature type="transmembrane region" description="Helical" evidence="5">
    <location>
        <begin position="308"/>
        <end position="326"/>
    </location>
</feature>
<keyword evidence="3 5" id="KW-1133">Transmembrane helix</keyword>
<dbReference type="PROSITE" id="PS50850">
    <property type="entry name" value="MFS"/>
    <property type="match status" value="1"/>
</dbReference>
<feature type="transmembrane region" description="Helical" evidence="5">
    <location>
        <begin position="233"/>
        <end position="255"/>
    </location>
</feature>
<evidence type="ECO:0000256" key="3">
    <source>
        <dbReference type="ARBA" id="ARBA00022989"/>
    </source>
</evidence>
<keyword evidence="2 5" id="KW-0812">Transmembrane</keyword>
<reference evidence="7 8" key="1">
    <citation type="submission" date="2019-07" db="EMBL/GenBank/DDBJ databases">
        <title>Whole genome shotgun sequence of Acetobacter oeni NBRC 105207.</title>
        <authorList>
            <person name="Hosoyama A."/>
            <person name="Uohara A."/>
            <person name="Ohji S."/>
            <person name="Ichikawa N."/>
        </authorList>
    </citation>
    <scope>NUCLEOTIDE SEQUENCE [LARGE SCALE GENOMIC DNA]</scope>
    <source>
        <strain evidence="7 8">NBRC 105207</strain>
    </source>
</reference>
<evidence type="ECO:0000256" key="4">
    <source>
        <dbReference type="ARBA" id="ARBA00023136"/>
    </source>
</evidence>
<feature type="transmembrane region" description="Helical" evidence="5">
    <location>
        <begin position="96"/>
        <end position="116"/>
    </location>
</feature>
<dbReference type="GO" id="GO:0022857">
    <property type="term" value="F:transmembrane transporter activity"/>
    <property type="evidence" value="ECO:0007669"/>
    <property type="project" value="InterPro"/>
</dbReference>
<gene>
    <name evidence="7" type="ORF">AOE01nite_28520</name>
</gene>
<feature type="transmembrane region" description="Helical" evidence="5">
    <location>
        <begin position="364"/>
        <end position="390"/>
    </location>
</feature>
<evidence type="ECO:0000256" key="1">
    <source>
        <dbReference type="ARBA" id="ARBA00004141"/>
    </source>
</evidence>
<dbReference type="InterPro" id="IPR020846">
    <property type="entry name" value="MFS_dom"/>
</dbReference>
<feature type="domain" description="Major facilitator superfamily (MFS) profile" evidence="6">
    <location>
        <begin position="29"/>
        <end position="422"/>
    </location>
</feature>
<dbReference type="GO" id="GO:0016020">
    <property type="term" value="C:membrane"/>
    <property type="evidence" value="ECO:0007669"/>
    <property type="project" value="UniProtKB-SubCell"/>
</dbReference>
<dbReference type="RefSeq" id="WP_198912621.1">
    <property type="nucleotide sequence ID" value="NZ_BJYG01000048.1"/>
</dbReference>
<dbReference type="InterPro" id="IPR050382">
    <property type="entry name" value="MFS_Na/Anion_cotransporter"/>
</dbReference>
<dbReference type="Proteomes" id="UP000321746">
    <property type="component" value="Unassembled WGS sequence"/>
</dbReference>
<evidence type="ECO:0000259" key="6">
    <source>
        <dbReference type="PROSITE" id="PS50850"/>
    </source>
</evidence>
<dbReference type="InterPro" id="IPR036259">
    <property type="entry name" value="MFS_trans_sf"/>
</dbReference>
<sequence length="448" mass="48566">MSVQSAPAEVRASARTAATETMELRRWSVLALLSVGAVIAFIDRTSIASVLAVGSFRVQFHLTDIGRGALASAFFWSYALLQIPMGWLVDRYGVKFPYAIMFAVWCVASACTGLMSTFSGLIIMRILTGVGESVVVPASYRWIRANFTEDRSGFAVGIYMIGTKIGPAIGAPLAAWLIVLNSWRLMFLLCGFVGLLWLVPWLLLARNDSRGRDAAAKAAAKAIPLSNVLSSPLVWGTIIINFCYNYFVFYCMTWMPAYLVEQRGLSLRTMGIYSFFSFGGIALVALASGWAADVLIRRGHDAVIVRKAFVIAGFALACTELLGAVSHSVNEALFWNVVSLSGLGLATANHLALCRLTLIPAPAVGLVTGIQNVSTSLAGIVAPLLSGWLLEWSGGYRAPMEVIFVFLVVGAVTCLVLLRRRWAPVLPDENDEPPRMPLHLETSLVHRG</sequence>
<name>A0A511XNU1_9PROT</name>
<feature type="transmembrane region" description="Helical" evidence="5">
    <location>
        <begin position="29"/>
        <end position="56"/>
    </location>
</feature>
<evidence type="ECO:0000313" key="7">
    <source>
        <dbReference type="EMBL" id="GEN64628.1"/>
    </source>
</evidence>
<dbReference type="Pfam" id="PF07690">
    <property type="entry name" value="MFS_1"/>
    <property type="match status" value="1"/>
</dbReference>
<evidence type="ECO:0000256" key="5">
    <source>
        <dbReference type="SAM" id="Phobius"/>
    </source>
</evidence>
<dbReference type="Gene3D" id="1.20.1250.20">
    <property type="entry name" value="MFS general substrate transporter like domains"/>
    <property type="match status" value="2"/>
</dbReference>
<evidence type="ECO:0000256" key="2">
    <source>
        <dbReference type="ARBA" id="ARBA00022692"/>
    </source>
</evidence>
<dbReference type="EMBL" id="BJYG01000048">
    <property type="protein sequence ID" value="GEN64628.1"/>
    <property type="molecule type" value="Genomic_DNA"/>
</dbReference>
<comment type="caution">
    <text evidence="7">The sequence shown here is derived from an EMBL/GenBank/DDBJ whole genome shotgun (WGS) entry which is preliminary data.</text>
</comment>
<organism evidence="7 8">
    <name type="scientific">Acetobacter oeni</name>
    <dbReference type="NCBI Taxonomy" id="304077"/>
    <lineage>
        <taxon>Bacteria</taxon>
        <taxon>Pseudomonadati</taxon>
        <taxon>Pseudomonadota</taxon>
        <taxon>Alphaproteobacteria</taxon>
        <taxon>Acetobacterales</taxon>
        <taxon>Acetobacteraceae</taxon>
        <taxon>Acetobacter</taxon>
    </lineage>
</organism>
<proteinExistence type="predicted"/>